<sequence length="82" mass="9174">AYVTIAQKDLKRLIAFSSVSHMGFVMLGIFLFNIEGLKGGLIQMINEGISKTQMINSRTVRPRETRAMNMPTKGAQEIHHAQ</sequence>
<reference evidence="3" key="1">
    <citation type="journal article" date="2015" name="Nature">
        <title>Complex archaea that bridge the gap between prokaryotes and eukaryotes.</title>
        <authorList>
            <person name="Spang A."/>
            <person name="Saw J.H."/>
            <person name="Jorgensen S.L."/>
            <person name="Zaremba-Niedzwiedzka K."/>
            <person name="Martijn J."/>
            <person name="Lind A.E."/>
            <person name="van Eijk R."/>
            <person name="Schleper C."/>
            <person name="Guy L."/>
            <person name="Ettema T.J."/>
        </authorList>
    </citation>
    <scope>NUCLEOTIDE SEQUENCE</scope>
</reference>
<dbReference type="InterPro" id="IPR003918">
    <property type="entry name" value="NADH_UbQ_OxRdtase"/>
</dbReference>
<dbReference type="EMBL" id="LAZR01019813">
    <property type="protein sequence ID" value="KKL91131.1"/>
    <property type="molecule type" value="Genomic_DNA"/>
</dbReference>
<dbReference type="Pfam" id="PF00361">
    <property type="entry name" value="Proton_antipo_M"/>
    <property type="match status" value="1"/>
</dbReference>
<dbReference type="PANTHER" id="PTHR43507:SF1">
    <property type="entry name" value="NADH-UBIQUINONE OXIDOREDUCTASE CHAIN 4"/>
    <property type="match status" value="1"/>
</dbReference>
<dbReference type="GO" id="GO:0042773">
    <property type="term" value="P:ATP synthesis coupled electron transport"/>
    <property type="evidence" value="ECO:0007669"/>
    <property type="project" value="InterPro"/>
</dbReference>
<dbReference type="PANTHER" id="PTHR43507">
    <property type="entry name" value="NADH-UBIQUINONE OXIDOREDUCTASE CHAIN 4"/>
    <property type="match status" value="1"/>
</dbReference>
<feature type="transmembrane region" description="Helical" evidence="1">
    <location>
        <begin position="13"/>
        <end position="34"/>
    </location>
</feature>
<evidence type="ECO:0000313" key="3">
    <source>
        <dbReference type="EMBL" id="KKL91131.1"/>
    </source>
</evidence>
<protein>
    <recommendedName>
        <fullName evidence="2">NADH:quinone oxidoreductase/Mrp antiporter transmembrane domain-containing protein</fullName>
    </recommendedName>
</protein>
<dbReference type="GO" id="GO:0003954">
    <property type="term" value="F:NADH dehydrogenase activity"/>
    <property type="evidence" value="ECO:0007669"/>
    <property type="project" value="TreeGrafter"/>
</dbReference>
<dbReference type="GO" id="GO:0048039">
    <property type="term" value="F:ubiquinone binding"/>
    <property type="evidence" value="ECO:0007669"/>
    <property type="project" value="TreeGrafter"/>
</dbReference>
<dbReference type="GO" id="GO:0008137">
    <property type="term" value="F:NADH dehydrogenase (ubiquinone) activity"/>
    <property type="evidence" value="ECO:0007669"/>
    <property type="project" value="InterPro"/>
</dbReference>
<proteinExistence type="predicted"/>
<evidence type="ECO:0000259" key="2">
    <source>
        <dbReference type="Pfam" id="PF00361"/>
    </source>
</evidence>
<keyword evidence="1" id="KW-1133">Transmembrane helix</keyword>
<dbReference type="InterPro" id="IPR001750">
    <property type="entry name" value="ND/Mrp_TM"/>
</dbReference>
<evidence type="ECO:0000256" key="1">
    <source>
        <dbReference type="SAM" id="Phobius"/>
    </source>
</evidence>
<dbReference type="GO" id="GO:0015990">
    <property type="term" value="P:electron transport coupled proton transport"/>
    <property type="evidence" value="ECO:0007669"/>
    <property type="project" value="TreeGrafter"/>
</dbReference>
<gene>
    <name evidence="3" type="ORF">LCGC14_1897740</name>
</gene>
<keyword evidence="1" id="KW-0812">Transmembrane</keyword>
<name>A0A0F9GKU7_9ZZZZ</name>
<feature type="domain" description="NADH:quinone oxidoreductase/Mrp antiporter transmembrane" evidence="2">
    <location>
        <begin position="2"/>
        <end position="53"/>
    </location>
</feature>
<feature type="non-terminal residue" evidence="3">
    <location>
        <position position="1"/>
    </location>
</feature>
<comment type="caution">
    <text evidence="3">The sequence shown here is derived from an EMBL/GenBank/DDBJ whole genome shotgun (WGS) entry which is preliminary data.</text>
</comment>
<organism evidence="3">
    <name type="scientific">marine sediment metagenome</name>
    <dbReference type="NCBI Taxonomy" id="412755"/>
    <lineage>
        <taxon>unclassified sequences</taxon>
        <taxon>metagenomes</taxon>
        <taxon>ecological metagenomes</taxon>
    </lineage>
</organism>
<accession>A0A0F9GKU7</accession>
<dbReference type="AlphaFoldDB" id="A0A0F9GKU7"/>
<keyword evidence="1" id="KW-0472">Membrane</keyword>